<feature type="transmembrane region" description="Helical" evidence="2">
    <location>
        <begin position="379"/>
        <end position="400"/>
    </location>
</feature>
<dbReference type="AlphaFoldDB" id="A0AAD6VME9"/>
<reference evidence="3" key="1">
    <citation type="submission" date="2023-03" db="EMBL/GenBank/DDBJ databases">
        <title>Massive genome expansion in bonnet fungi (Mycena s.s.) driven by repeated elements and novel gene families across ecological guilds.</title>
        <authorList>
            <consortium name="Lawrence Berkeley National Laboratory"/>
            <person name="Harder C.B."/>
            <person name="Miyauchi S."/>
            <person name="Viragh M."/>
            <person name="Kuo A."/>
            <person name="Thoen E."/>
            <person name="Andreopoulos B."/>
            <person name="Lu D."/>
            <person name="Skrede I."/>
            <person name="Drula E."/>
            <person name="Henrissat B."/>
            <person name="Morin E."/>
            <person name="Kohler A."/>
            <person name="Barry K."/>
            <person name="LaButti K."/>
            <person name="Morin E."/>
            <person name="Salamov A."/>
            <person name="Lipzen A."/>
            <person name="Mereny Z."/>
            <person name="Hegedus B."/>
            <person name="Baldrian P."/>
            <person name="Stursova M."/>
            <person name="Weitz H."/>
            <person name="Taylor A."/>
            <person name="Grigoriev I.V."/>
            <person name="Nagy L.G."/>
            <person name="Martin F."/>
            <person name="Kauserud H."/>
        </authorList>
    </citation>
    <scope>NUCLEOTIDE SEQUENCE</scope>
    <source>
        <strain evidence="3">9144</strain>
    </source>
</reference>
<evidence type="ECO:0000313" key="3">
    <source>
        <dbReference type="EMBL" id="KAJ7217274.1"/>
    </source>
</evidence>
<name>A0AAD6VME9_9AGAR</name>
<feature type="region of interest" description="Disordered" evidence="1">
    <location>
        <begin position="212"/>
        <end position="252"/>
    </location>
</feature>
<evidence type="ECO:0000256" key="2">
    <source>
        <dbReference type="SAM" id="Phobius"/>
    </source>
</evidence>
<dbReference type="Proteomes" id="UP001219525">
    <property type="component" value="Unassembled WGS sequence"/>
</dbReference>
<organism evidence="3 4">
    <name type="scientific">Mycena pura</name>
    <dbReference type="NCBI Taxonomy" id="153505"/>
    <lineage>
        <taxon>Eukaryota</taxon>
        <taxon>Fungi</taxon>
        <taxon>Dikarya</taxon>
        <taxon>Basidiomycota</taxon>
        <taxon>Agaricomycotina</taxon>
        <taxon>Agaricomycetes</taxon>
        <taxon>Agaricomycetidae</taxon>
        <taxon>Agaricales</taxon>
        <taxon>Marasmiineae</taxon>
        <taxon>Mycenaceae</taxon>
        <taxon>Mycena</taxon>
    </lineage>
</organism>
<gene>
    <name evidence="3" type="ORF">GGX14DRAFT_602797</name>
</gene>
<evidence type="ECO:0000313" key="4">
    <source>
        <dbReference type="Proteomes" id="UP001219525"/>
    </source>
</evidence>
<comment type="caution">
    <text evidence="3">The sequence shown here is derived from an EMBL/GenBank/DDBJ whole genome shotgun (WGS) entry which is preliminary data.</text>
</comment>
<sequence length="475" mass="52211">MRPGSHLAFTGALPVNTPRLRCISGGVKRPKRAPAAQLSEYARPSVPPTTCMPPDALSPALESHPHLNPPSVPLRPAYAEPEGRCATSLPVTTRQMDTRQTCMAVHTLDDPCAACELRYDLFATEILFNPAEADKTPSVAAVNALAKEYRGEVLMADYHLQSLLSGYMKGRSPHTGDNPQLDLNALACPPRRSARLLAARLAAEAKQCLSCKTQPSNSAKPHRTNASSASGPKSKPRRKDKASKPKALSNTRPWIPYAGQNILSNRHKHEFFAERSCGLYPKYNSLRFYDHCVPLGFFEAGYMYEAILHRAPKVKKVMFYFFFSGGSGQEKFNRHVRADMASIILKRGRRKSAGNSVHSTTHPVGLTALSDCASTPKGILNHFVMTRYVVIQVVCAIYMLTAGRFIRRPAHPKCFHDIQPRPCGIRPGSCARAELVLSFGGVGNPFRDMKMNPNFGKVHGPGNHAPNAWFTGGFR</sequence>
<evidence type="ECO:0000256" key="1">
    <source>
        <dbReference type="SAM" id="MobiDB-lite"/>
    </source>
</evidence>
<keyword evidence="2" id="KW-1133">Transmembrane helix</keyword>
<keyword evidence="2" id="KW-0812">Transmembrane</keyword>
<proteinExistence type="predicted"/>
<keyword evidence="2" id="KW-0472">Membrane</keyword>
<keyword evidence="4" id="KW-1185">Reference proteome</keyword>
<protein>
    <submittedName>
        <fullName evidence="3">Uncharacterized protein</fullName>
    </submittedName>
</protein>
<dbReference type="EMBL" id="JARJCW010000014">
    <property type="protein sequence ID" value="KAJ7217274.1"/>
    <property type="molecule type" value="Genomic_DNA"/>
</dbReference>
<feature type="compositionally biased region" description="Polar residues" evidence="1">
    <location>
        <begin position="212"/>
        <end position="231"/>
    </location>
</feature>
<accession>A0AAD6VME9</accession>